<sequence>MPDYHPTTRSQKEVFLALTQLKHSRFYNLVDTTVINGDLDIERFRHAINAMSEDLPSLRTNVLYHEGDIVYELRHERLELEYIDLSNDPQCEQKTRQLIAGYLEYDFDIRNEVLARFVIIKQHENQWLFVEYGSHIILDGWTHALMYNRVVNSYNGEENSVPYTIDDLITCEQAYVSGPDYQRDRQYWRDYCAQLPEPLKLSHDDAPVGPQLHLHRHLDARLVERLRELALTRKVRMSSLVLAALGIFLSKMSGQSAFRVGLPVAARIDKPTRNAPGMMSTILPFGFSIPSDATLDNVTHDVNRTLRHHLVHQRYHSEEMIRDVPPEERGHALFHTTLNVLAYEQDHCFDGCSVSFRNESNGYTANLAFEIFDRSPDGAIEFGIAANGNLYNERHLNRYYERFLLLLNHILEAPEKPVKDYSLLSHEEWQSYEARAARPLRHFDTFNAYLSRQVQTHPDTVAVKDGDDVITYAELADLSQRLAGQLTRLGIQHGDMVGVMLPRSVDWVVCVIALYHLGATYLPLYGNLPDDRLRYMLEDAEARVVITTDPQRLKTLADDVKSLYFERSALAQEAPVAATALTPDTGAYMIYTSGSTGKPKGVLVPHEGIVDEFNAMQRACGIQPGDRLMQCSAMSFDVSCLEIRLALLSGAGLVITDQSVITGDSQALANFIKRNEVTHLFMTPAVLGCHSAEAIPAHITMFLTGEATPKALLERFAHCKQLINLYGPSEATVITINPHFSAQDMSLGNVIDTMQIYVLDEQRQLMPPGSTGELFVAGTGLAKGYINKPEMTRERFVPDLFRPEGRMYATGDRVYQDDAGRLFYLGRKDNQIKLRGQRIELGEIRNALLTCPGVEEAHVLIEEREAVGQILVAYIRTNTPCPQEALKQQLRKTLPVYMVPNIIHTLRTLPLTPNGKLDMRRLSQYIEEETQDEEAEGSNDTNSAEAVICGIFASVLHTPTPVHPDQDFFMLGGHSLLAFKVIHQVQEAFGVELSVADLMANPTPRGVLAQLSSDHHYDPLMPVLRLRSGQTDHVPVICIHGGSGIGWPYAGLLKYFPADWPVYALQSEALHDAHYSPSSFEEVANDHLARIRSLQPHGPYHLIGWSFGGQIAHMVATMLQQQGETVDSLVLIDSYPTNAAAFIHDRLEAGDPAMRHTVRERLVRLIFDGEEVPVEEWDAAVNKRFNIDAERSGNLLDSILRELTLSMGLMNLFRPQHYQGDMMFIEAKEDELRVEGLTAEAWAPYVSGKISACKVDFLHEALMQTAALECYADTLTAYLAARMT</sequence>
<keyword evidence="5" id="KW-1185">Reference proteome</keyword>
<dbReference type="InterPro" id="IPR045851">
    <property type="entry name" value="AMP-bd_C_sf"/>
</dbReference>
<dbReference type="NCBIfam" id="TIGR01733">
    <property type="entry name" value="AA-adenyl-dom"/>
    <property type="match status" value="1"/>
</dbReference>
<dbReference type="InterPro" id="IPR010071">
    <property type="entry name" value="AA_adenyl_dom"/>
</dbReference>
<dbReference type="Pfam" id="PF00501">
    <property type="entry name" value="AMP-binding"/>
    <property type="match status" value="1"/>
</dbReference>
<dbReference type="SUPFAM" id="SSF47336">
    <property type="entry name" value="ACP-like"/>
    <property type="match status" value="1"/>
</dbReference>
<evidence type="ECO:0000256" key="1">
    <source>
        <dbReference type="ARBA" id="ARBA00022450"/>
    </source>
</evidence>
<dbReference type="PANTHER" id="PTHR45527">
    <property type="entry name" value="NONRIBOSOMAL PEPTIDE SYNTHETASE"/>
    <property type="match status" value="1"/>
</dbReference>
<protein>
    <submittedName>
        <fullName evidence="4">Non-ribosomal peptide synthetase modules</fullName>
    </submittedName>
</protein>
<dbReference type="GO" id="GO:0043041">
    <property type="term" value="P:amino acid activation for nonribosomal peptide biosynthetic process"/>
    <property type="evidence" value="ECO:0007669"/>
    <property type="project" value="TreeGrafter"/>
</dbReference>
<dbReference type="CDD" id="cd05930">
    <property type="entry name" value="A_NRPS"/>
    <property type="match status" value="1"/>
</dbReference>
<evidence type="ECO:0000313" key="4">
    <source>
        <dbReference type="EMBL" id="BBG31123.1"/>
    </source>
</evidence>
<dbReference type="PANTHER" id="PTHR45527:SF1">
    <property type="entry name" value="FATTY ACID SYNTHASE"/>
    <property type="match status" value="1"/>
</dbReference>
<organism evidence="4 5">
    <name type="scientific">Zymobacter palmae</name>
    <dbReference type="NCBI Taxonomy" id="33074"/>
    <lineage>
        <taxon>Bacteria</taxon>
        <taxon>Pseudomonadati</taxon>
        <taxon>Pseudomonadota</taxon>
        <taxon>Gammaproteobacteria</taxon>
        <taxon>Oceanospirillales</taxon>
        <taxon>Halomonadaceae</taxon>
        <taxon>Zymobacter group</taxon>
        <taxon>Zymobacter</taxon>
    </lineage>
</organism>
<feature type="domain" description="Carrier" evidence="3">
    <location>
        <begin position="939"/>
        <end position="1015"/>
    </location>
</feature>
<gene>
    <name evidence="4" type="ORF">ZBT109_2392</name>
</gene>
<dbReference type="PROSITE" id="PS50075">
    <property type="entry name" value="CARRIER"/>
    <property type="match status" value="1"/>
</dbReference>
<dbReference type="InterPro" id="IPR001031">
    <property type="entry name" value="Thioesterase"/>
</dbReference>
<dbReference type="KEGG" id="zpl:ZBT109_2392"/>
<dbReference type="InterPro" id="IPR020802">
    <property type="entry name" value="TesA-like"/>
</dbReference>
<dbReference type="InterPro" id="IPR036736">
    <property type="entry name" value="ACP-like_sf"/>
</dbReference>
<dbReference type="RefSeq" id="WP_027706376.1">
    <property type="nucleotide sequence ID" value="NZ_AP018933.1"/>
</dbReference>
<reference evidence="4 5" key="1">
    <citation type="submission" date="2018-09" db="EMBL/GenBank/DDBJ databases">
        <title>Zymobacter palmae IAM14233 (=T109) whole genome analysis.</title>
        <authorList>
            <person name="Yanase H."/>
        </authorList>
    </citation>
    <scope>NUCLEOTIDE SEQUENCE [LARGE SCALE GENOMIC DNA]</scope>
    <source>
        <strain evidence="4 5">IAM14233</strain>
    </source>
</reference>
<dbReference type="Pfam" id="PF00550">
    <property type="entry name" value="PP-binding"/>
    <property type="match status" value="1"/>
</dbReference>
<dbReference type="InterPro" id="IPR020806">
    <property type="entry name" value="PKS_PP-bd"/>
</dbReference>
<dbReference type="Pfam" id="PF00668">
    <property type="entry name" value="Condensation"/>
    <property type="match status" value="1"/>
</dbReference>
<dbReference type="SMART" id="SM00824">
    <property type="entry name" value="PKS_TE"/>
    <property type="match status" value="1"/>
</dbReference>
<dbReference type="Gene3D" id="3.30.559.30">
    <property type="entry name" value="Nonribosomal peptide synthetase, condensation domain"/>
    <property type="match status" value="1"/>
</dbReference>
<dbReference type="GO" id="GO:0031177">
    <property type="term" value="F:phosphopantetheine binding"/>
    <property type="evidence" value="ECO:0007669"/>
    <property type="project" value="InterPro"/>
</dbReference>
<dbReference type="Gene3D" id="3.40.50.12780">
    <property type="entry name" value="N-terminal domain of ligase-like"/>
    <property type="match status" value="1"/>
</dbReference>
<dbReference type="InterPro" id="IPR025110">
    <property type="entry name" value="AMP-bd_C"/>
</dbReference>
<dbReference type="Gene3D" id="3.40.50.1820">
    <property type="entry name" value="alpha/beta hydrolase"/>
    <property type="match status" value="1"/>
</dbReference>
<evidence type="ECO:0000256" key="2">
    <source>
        <dbReference type="ARBA" id="ARBA00022553"/>
    </source>
</evidence>
<dbReference type="InterPro" id="IPR042099">
    <property type="entry name" value="ANL_N_sf"/>
</dbReference>
<dbReference type="SUPFAM" id="SSF53474">
    <property type="entry name" value="alpha/beta-Hydrolases"/>
    <property type="match status" value="1"/>
</dbReference>
<evidence type="ECO:0000259" key="3">
    <source>
        <dbReference type="PROSITE" id="PS50075"/>
    </source>
</evidence>
<dbReference type="InterPro" id="IPR000873">
    <property type="entry name" value="AMP-dep_synth/lig_dom"/>
</dbReference>
<dbReference type="Proteomes" id="UP000267342">
    <property type="component" value="Chromosome"/>
</dbReference>
<dbReference type="InterPro" id="IPR023213">
    <property type="entry name" value="CAT-like_dom_sf"/>
</dbReference>
<dbReference type="Gene3D" id="3.30.300.30">
    <property type="match status" value="1"/>
</dbReference>
<dbReference type="InterPro" id="IPR009081">
    <property type="entry name" value="PP-bd_ACP"/>
</dbReference>
<accession>A0A348HHM1</accession>
<dbReference type="SUPFAM" id="SSF56801">
    <property type="entry name" value="Acetyl-CoA synthetase-like"/>
    <property type="match status" value="1"/>
</dbReference>
<evidence type="ECO:0000313" key="5">
    <source>
        <dbReference type="Proteomes" id="UP000267342"/>
    </source>
</evidence>
<dbReference type="InterPro" id="IPR001242">
    <property type="entry name" value="Condensation_dom"/>
</dbReference>
<keyword evidence="1" id="KW-0596">Phosphopantetheine</keyword>
<dbReference type="Pfam" id="PF00975">
    <property type="entry name" value="Thioesterase"/>
    <property type="match status" value="1"/>
</dbReference>
<dbReference type="InterPro" id="IPR029058">
    <property type="entry name" value="AB_hydrolase_fold"/>
</dbReference>
<dbReference type="GO" id="GO:0005737">
    <property type="term" value="C:cytoplasm"/>
    <property type="evidence" value="ECO:0007669"/>
    <property type="project" value="TreeGrafter"/>
</dbReference>
<dbReference type="SMART" id="SM00823">
    <property type="entry name" value="PKS_PP"/>
    <property type="match status" value="1"/>
</dbReference>
<dbReference type="GO" id="GO:0044550">
    <property type="term" value="P:secondary metabolite biosynthetic process"/>
    <property type="evidence" value="ECO:0007669"/>
    <property type="project" value="TreeGrafter"/>
</dbReference>
<dbReference type="GO" id="GO:0003824">
    <property type="term" value="F:catalytic activity"/>
    <property type="evidence" value="ECO:0007669"/>
    <property type="project" value="InterPro"/>
</dbReference>
<dbReference type="SUPFAM" id="SSF52777">
    <property type="entry name" value="CoA-dependent acyltransferases"/>
    <property type="match status" value="2"/>
</dbReference>
<keyword evidence="2" id="KW-0597">Phosphoprotein</keyword>
<dbReference type="InterPro" id="IPR020845">
    <property type="entry name" value="AMP-binding_CS"/>
</dbReference>
<dbReference type="OrthoDB" id="9803968at2"/>
<dbReference type="PROSITE" id="PS00455">
    <property type="entry name" value="AMP_BINDING"/>
    <property type="match status" value="1"/>
</dbReference>
<dbReference type="Gene3D" id="3.30.559.10">
    <property type="entry name" value="Chloramphenicol acetyltransferase-like domain"/>
    <property type="match status" value="1"/>
</dbReference>
<dbReference type="Pfam" id="PF13193">
    <property type="entry name" value="AMP-binding_C"/>
    <property type="match status" value="1"/>
</dbReference>
<dbReference type="STRING" id="1123510.GCA_000620025_01936"/>
<proteinExistence type="predicted"/>
<name>A0A348HHM1_9GAMM</name>
<dbReference type="EMBL" id="AP018933">
    <property type="protein sequence ID" value="BBG31123.1"/>
    <property type="molecule type" value="Genomic_DNA"/>
</dbReference>